<dbReference type="InterPro" id="IPR009075">
    <property type="entry name" value="AcylCo_DH/oxidase_C"/>
</dbReference>
<evidence type="ECO:0000313" key="11">
    <source>
        <dbReference type="EMBL" id="GAB18828.1"/>
    </source>
</evidence>
<dbReference type="Gene3D" id="1.10.540.10">
    <property type="entry name" value="Acyl-CoA dehydrogenase/oxidase, N-terminal domain"/>
    <property type="match status" value="1"/>
</dbReference>
<gene>
    <name evidence="11" type="ORF">GOEFS_066_00020</name>
</gene>
<evidence type="ECO:0000256" key="1">
    <source>
        <dbReference type="ARBA" id="ARBA00001974"/>
    </source>
</evidence>
<keyword evidence="6 7" id="KW-0560">Oxidoreductase</keyword>
<protein>
    <submittedName>
        <fullName evidence="11">Putative acyl-CoA dehydrogenase</fullName>
    </submittedName>
</protein>
<evidence type="ECO:0000256" key="6">
    <source>
        <dbReference type="ARBA" id="ARBA00023002"/>
    </source>
</evidence>
<reference evidence="11 12" key="1">
    <citation type="submission" date="2011-12" db="EMBL/GenBank/DDBJ databases">
        <title>Whole genome shotgun sequence of Gordonia effusa NBRC 100432.</title>
        <authorList>
            <person name="Yoshida I."/>
            <person name="Takarada H."/>
            <person name="Hosoyama A."/>
            <person name="Tsuchikane K."/>
            <person name="Katsumata H."/>
            <person name="Yamazaki S."/>
            <person name="Fujita N."/>
        </authorList>
    </citation>
    <scope>NUCLEOTIDE SEQUENCE [LARGE SCALE GENOMIC DNA]</scope>
    <source>
        <strain evidence="11 12">NBRC 100432</strain>
    </source>
</reference>
<evidence type="ECO:0000259" key="8">
    <source>
        <dbReference type="Pfam" id="PF00441"/>
    </source>
</evidence>
<dbReference type="InterPro" id="IPR046373">
    <property type="entry name" value="Acyl-CoA_Oxase/DH_mid-dom_sf"/>
</dbReference>
<feature type="domain" description="Acyl-CoA dehydrogenase/oxidase C-terminal" evidence="8">
    <location>
        <begin position="242"/>
        <end position="390"/>
    </location>
</feature>
<evidence type="ECO:0000256" key="5">
    <source>
        <dbReference type="ARBA" id="ARBA00022827"/>
    </source>
</evidence>
<dbReference type="Pfam" id="PF00441">
    <property type="entry name" value="Acyl-CoA_dh_1"/>
    <property type="match status" value="1"/>
</dbReference>
<evidence type="ECO:0000313" key="12">
    <source>
        <dbReference type="Proteomes" id="UP000035034"/>
    </source>
</evidence>
<dbReference type="EMBL" id="BAEH01000066">
    <property type="protein sequence ID" value="GAB18828.1"/>
    <property type="molecule type" value="Genomic_DNA"/>
</dbReference>
<dbReference type="eggNOG" id="COG1960">
    <property type="taxonomic scope" value="Bacteria"/>
</dbReference>
<dbReference type="RefSeq" id="WP_007318164.1">
    <property type="nucleotide sequence ID" value="NZ_BAEH01000066.1"/>
</dbReference>
<comment type="caution">
    <text evidence="11">The sequence shown here is derived from an EMBL/GenBank/DDBJ whole genome shotgun (WGS) entry which is preliminary data.</text>
</comment>
<dbReference type="OrthoDB" id="8876745at2"/>
<dbReference type="InterPro" id="IPR036250">
    <property type="entry name" value="AcylCo_DH-like_C"/>
</dbReference>
<keyword evidence="4 7" id="KW-0285">Flavoprotein</keyword>
<dbReference type="PANTHER" id="PTHR48083">
    <property type="entry name" value="MEDIUM-CHAIN SPECIFIC ACYL-COA DEHYDROGENASE, MITOCHONDRIAL-RELATED"/>
    <property type="match status" value="1"/>
</dbReference>
<dbReference type="InterPro" id="IPR009100">
    <property type="entry name" value="AcylCoA_DH/oxidase_NM_dom_sf"/>
</dbReference>
<dbReference type="STRING" id="1077974.GOEFS_066_00020"/>
<dbReference type="SUPFAM" id="SSF47203">
    <property type="entry name" value="Acyl-CoA dehydrogenase C-terminal domain-like"/>
    <property type="match status" value="1"/>
</dbReference>
<dbReference type="PANTHER" id="PTHR48083:SF13">
    <property type="entry name" value="ACYL-COA DEHYDROGENASE FAMILY MEMBER 11"/>
    <property type="match status" value="1"/>
</dbReference>
<dbReference type="InterPro" id="IPR006091">
    <property type="entry name" value="Acyl-CoA_Oxase/DH_mid-dom"/>
</dbReference>
<proteinExistence type="inferred from homology"/>
<dbReference type="Pfam" id="PF02770">
    <property type="entry name" value="Acyl-CoA_dh_M"/>
    <property type="match status" value="1"/>
</dbReference>
<dbReference type="PROSITE" id="PS00073">
    <property type="entry name" value="ACYL_COA_DH_2"/>
    <property type="match status" value="1"/>
</dbReference>
<dbReference type="InterPro" id="IPR037069">
    <property type="entry name" value="AcylCoA_DH/ox_N_sf"/>
</dbReference>
<evidence type="ECO:0000259" key="10">
    <source>
        <dbReference type="Pfam" id="PF02771"/>
    </source>
</evidence>
<evidence type="ECO:0000256" key="7">
    <source>
        <dbReference type="RuleBase" id="RU362125"/>
    </source>
</evidence>
<evidence type="ECO:0000256" key="4">
    <source>
        <dbReference type="ARBA" id="ARBA00022630"/>
    </source>
</evidence>
<keyword evidence="5 7" id="KW-0274">FAD</keyword>
<dbReference type="GO" id="GO:0050660">
    <property type="term" value="F:flavin adenine dinucleotide binding"/>
    <property type="evidence" value="ECO:0007669"/>
    <property type="project" value="InterPro"/>
</dbReference>
<evidence type="ECO:0000259" key="9">
    <source>
        <dbReference type="Pfam" id="PF02770"/>
    </source>
</evidence>
<comment type="subunit">
    <text evidence="3">Homodimer.</text>
</comment>
<dbReference type="SUPFAM" id="SSF56645">
    <property type="entry name" value="Acyl-CoA dehydrogenase NM domain-like"/>
    <property type="match status" value="1"/>
</dbReference>
<comment type="similarity">
    <text evidence="2 7">Belongs to the acyl-CoA dehydrogenase family.</text>
</comment>
<dbReference type="Pfam" id="PF02771">
    <property type="entry name" value="Acyl-CoA_dh_N"/>
    <property type="match status" value="1"/>
</dbReference>
<comment type="cofactor">
    <cofactor evidence="1 7">
        <name>FAD</name>
        <dbReference type="ChEBI" id="CHEBI:57692"/>
    </cofactor>
</comment>
<dbReference type="GO" id="GO:0005737">
    <property type="term" value="C:cytoplasm"/>
    <property type="evidence" value="ECO:0007669"/>
    <property type="project" value="TreeGrafter"/>
</dbReference>
<dbReference type="InterPro" id="IPR006089">
    <property type="entry name" value="Acyl-CoA_DH_CS"/>
</dbReference>
<dbReference type="AlphaFoldDB" id="H0R177"/>
<name>H0R177_9ACTN</name>
<feature type="domain" description="Acyl-CoA oxidase/dehydrogenase middle" evidence="9">
    <location>
        <begin position="131"/>
        <end position="230"/>
    </location>
</feature>
<dbReference type="Proteomes" id="UP000035034">
    <property type="component" value="Unassembled WGS sequence"/>
</dbReference>
<dbReference type="InterPro" id="IPR013786">
    <property type="entry name" value="AcylCoA_DH/ox_N"/>
</dbReference>
<evidence type="ECO:0000256" key="3">
    <source>
        <dbReference type="ARBA" id="ARBA00011738"/>
    </source>
</evidence>
<accession>H0R177</accession>
<keyword evidence="12" id="KW-1185">Reference proteome</keyword>
<dbReference type="Gene3D" id="1.20.140.10">
    <property type="entry name" value="Butyryl-CoA Dehydrogenase, subunit A, domain 3"/>
    <property type="match status" value="1"/>
</dbReference>
<organism evidence="11 12">
    <name type="scientific">Gordonia effusa NBRC 100432</name>
    <dbReference type="NCBI Taxonomy" id="1077974"/>
    <lineage>
        <taxon>Bacteria</taxon>
        <taxon>Bacillati</taxon>
        <taxon>Actinomycetota</taxon>
        <taxon>Actinomycetes</taxon>
        <taxon>Mycobacteriales</taxon>
        <taxon>Gordoniaceae</taxon>
        <taxon>Gordonia</taxon>
    </lineage>
</organism>
<dbReference type="InterPro" id="IPR050741">
    <property type="entry name" value="Acyl-CoA_dehydrogenase"/>
</dbReference>
<dbReference type="CDD" id="cd00567">
    <property type="entry name" value="ACAD"/>
    <property type="match status" value="1"/>
</dbReference>
<sequence length="411" mass="43560">MPIDLTYAPDVVDLVTRTERFIADVVLPVEDRFAGDITAAGGDDIRRELNTAAKAAGVFAPHAPIEYGGAGLSMSDRAPVFAAAGYSTFGPIALHIGAPDEGNVHMLAHIATDAQRDEFLAPLATGDVRSAFAMTEPSPGAGADPNALNTMAVRVDGGWKINGRKRFITGADGAAFFIIMARTKGEPGDRGGATMFLAPADTPGISIDRHIHTVDKAMIGGHCEMTFADVFVPDGNVLGEVNEGYRYAQVRLGPARMTHVMRWLGSARRCHDVALSYVAERDGFGGKLGDLGMIQQMLADNEIDLAASNALLVQACHALDRGEHASNETSIAKTYAAEAYSRIADRSMQMCGGLGVSDDLPIARLAQELRPFRIYDGPSEVHRWAIAKRAVGRTRKASRAASGSSGVGARA</sequence>
<feature type="domain" description="Acyl-CoA dehydrogenase/oxidase N-terminal" evidence="10">
    <location>
        <begin position="16"/>
        <end position="127"/>
    </location>
</feature>
<dbReference type="GO" id="GO:0003995">
    <property type="term" value="F:acyl-CoA dehydrogenase activity"/>
    <property type="evidence" value="ECO:0007669"/>
    <property type="project" value="InterPro"/>
</dbReference>
<evidence type="ECO:0000256" key="2">
    <source>
        <dbReference type="ARBA" id="ARBA00009347"/>
    </source>
</evidence>
<dbReference type="Gene3D" id="2.40.110.10">
    <property type="entry name" value="Butyryl-CoA Dehydrogenase, subunit A, domain 2"/>
    <property type="match status" value="1"/>
</dbReference>
<dbReference type="GO" id="GO:0033539">
    <property type="term" value="P:fatty acid beta-oxidation using acyl-CoA dehydrogenase"/>
    <property type="evidence" value="ECO:0007669"/>
    <property type="project" value="TreeGrafter"/>
</dbReference>